<keyword evidence="9" id="KW-1185">Reference proteome</keyword>
<organism evidence="8 9">
    <name type="scientific">Blautia argi</name>
    <dbReference type="NCBI Taxonomy" id="1912897"/>
    <lineage>
        <taxon>Bacteria</taxon>
        <taxon>Bacillati</taxon>
        <taxon>Bacillota</taxon>
        <taxon>Clostridia</taxon>
        <taxon>Lachnospirales</taxon>
        <taxon>Lachnospiraceae</taxon>
        <taxon>Blautia</taxon>
    </lineage>
</organism>
<evidence type="ECO:0000256" key="6">
    <source>
        <dbReference type="SAM" id="Phobius"/>
    </source>
</evidence>
<feature type="transmembrane region" description="Helical" evidence="6">
    <location>
        <begin position="201"/>
        <end position="219"/>
    </location>
</feature>
<evidence type="ECO:0000256" key="5">
    <source>
        <dbReference type="ARBA" id="ARBA00023136"/>
    </source>
</evidence>
<evidence type="ECO:0000313" key="8">
    <source>
        <dbReference type="EMBL" id="AWY97882.1"/>
    </source>
</evidence>
<evidence type="ECO:0000259" key="7">
    <source>
        <dbReference type="Pfam" id="PF02687"/>
    </source>
</evidence>
<feature type="transmembrane region" description="Helical" evidence="6">
    <location>
        <begin position="666"/>
        <end position="692"/>
    </location>
</feature>
<dbReference type="OrthoDB" id="9781780at2"/>
<dbReference type="GO" id="GO:0005886">
    <property type="term" value="C:plasma membrane"/>
    <property type="evidence" value="ECO:0007669"/>
    <property type="project" value="UniProtKB-SubCell"/>
</dbReference>
<feature type="transmembrane region" description="Helical" evidence="6">
    <location>
        <begin position="311"/>
        <end position="333"/>
    </location>
</feature>
<dbReference type="PANTHER" id="PTHR46795">
    <property type="entry name" value="ABC TRANSPORTER PERMEASE-RELATED-RELATED"/>
    <property type="match status" value="1"/>
</dbReference>
<evidence type="ECO:0000256" key="4">
    <source>
        <dbReference type="ARBA" id="ARBA00022989"/>
    </source>
</evidence>
<evidence type="ECO:0000256" key="3">
    <source>
        <dbReference type="ARBA" id="ARBA00022692"/>
    </source>
</evidence>
<dbReference type="InterPro" id="IPR003838">
    <property type="entry name" value="ABC3_permease_C"/>
</dbReference>
<keyword evidence="2" id="KW-1003">Cell membrane</keyword>
<evidence type="ECO:0000256" key="1">
    <source>
        <dbReference type="ARBA" id="ARBA00004651"/>
    </source>
</evidence>
<feature type="transmembrane region" description="Helical" evidence="6">
    <location>
        <begin position="364"/>
        <end position="388"/>
    </location>
</feature>
<feature type="domain" description="ABC3 transporter permease C-terminal" evidence="7">
    <location>
        <begin position="63"/>
        <end position="182"/>
    </location>
</feature>
<feature type="transmembrane region" description="Helical" evidence="6">
    <location>
        <begin position="615"/>
        <end position="635"/>
    </location>
</feature>
<feature type="transmembrane region" description="Helical" evidence="6">
    <location>
        <begin position="62"/>
        <end position="83"/>
    </location>
</feature>
<feature type="transmembrane region" description="Helical" evidence="6">
    <location>
        <begin position="239"/>
        <end position="259"/>
    </location>
</feature>
<gene>
    <name evidence="8" type="ORF">DQQ01_06675</name>
</gene>
<sequence length="737" mass="85228">MMYIKLIWRNARRSFKDYLIYMVTLTLCVTMFYSFLSISSQYYQPDIGVEYNLDIVSDGMKLAVFTLTLLLLVLIQYVNRFMIRRRQKEFAVQTIMGMEQRVTAWLFFGETLIMGLCSLVLGILAGAVCSQFITAMLMNAFGKEYRFTWLLFPDTIGITVVFFLLCFVLTGFFQVRIIRKIKIIDMLKAQRKNEEKVTKSRWIYVLAGINFAVQTGLTTHGIRQMYYYFDRRYSWVLHVVYWSGILVPGACVLLWMVWFFQRKKRNFLKTLGLQMFLTFLSVVLYASLPVMKMKFLMPIAAEAFNFYMLSLIWDLIFFIGSFFYLIGRAIAALKEKSMKLRYKGENLFYFGQVLSRLKSTTATLTLISITLMASVILFLLVPFLVGWAEGYLHMRSVYDIEISSTYHDIAEVSELQIEEYDCVDSFLKEHDVFVKDDCIFSTYLPRRGDFSNRNKYGFPETAISLSDYNHLCRILGAEEISLKEGEFAVQYQENSREENLPEVLKNQTRLETDGGTLSLKPGGIYHRSMGEAVYNLYTDYLYVLPDKICGQLLEVSGFRVIQTEKPLPFDVAVELEKMFYHQYPEAEESMHFDLDSNTKEAGVITGYNFVLQAGMTYGAVVLLVICFTILSLLQLSDAGQYAFRFQVLRNLGVERKRIHSLILKQLGLWFGLPVGMAVLVSGIFSAYLFLAYQTEIRAYIGFLTLFGQVAAVFAVMALIFLCYFVATWILFKRTVKE</sequence>
<comment type="subcellular location">
    <subcellularLocation>
        <location evidence="1">Cell membrane</location>
        <topology evidence="1">Multi-pass membrane protein</topology>
    </subcellularLocation>
</comment>
<dbReference type="Pfam" id="PF02687">
    <property type="entry name" value="FtsX"/>
    <property type="match status" value="1"/>
</dbReference>
<feature type="transmembrane region" description="Helical" evidence="6">
    <location>
        <begin position="104"/>
        <end position="136"/>
    </location>
</feature>
<evidence type="ECO:0000256" key="2">
    <source>
        <dbReference type="ARBA" id="ARBA00022475"/>
    </source>
</evidence>
<keyword evidence="5 6" id="KW-0472">Membrane</keyword>
<feature type="transmembrane region" description="Helical" evidence="6">
    <location>
        <begin position="156"/>
        <end position="178"/>
    </location>
</feature>
<name>A0A2Z4UA14_9FIRM</name>
<dbReference type="KEGG" id="blau:DQQ01_06675"/>
<dbReference type="PANTHER" id="PTHR46795:SF3">
    <property type="entry name" value="ABC TRANSPORTER PERMEASE"/>
    <property type="match status" value="1"/>
</dbReference>
<feature type="transmembrane region" description="Helical" evidence="6">
    <location>
        <begin position="698"/>
        <end position="731"/>
    </location>
</feature>
<accession>A0A2Z4UA14</accession>
<dbReference type="RefSeq" id="WP_111919418.1">
    <property type="nucleotide sequence ID" value="NZ_CAUWHR010000024.1"/>
</dbReference>
<keyword evidence="4 6" id="KW-1133">Transmembrane helix</keyword>
<evidence type="ECO:0000313" key="9">
    <source>
        <dbReference type="Proteomes" id="UP000250003"/>
    </source>
</evidence>
<feature type="transmembrane region" description="Helical" evidence="6">
    <location>
        <begin position="271"/>
        <end position="291"/>
    </location>
</feature>
<dbReference type="EMBL" id="CP030280">
    <property type="protein sequence ID" value="AWY97882.1"/>
    <property type="molecule type" value="Genomic_DNA"/>
</dbReference>
<keyword evidence="3 6" id="KW-0812">Transmembrane</keyword>
<dbReference type="Proteomes" id="UP000250003">
    <property type="component" value="Chromosome"/>
</dbReference>
<reference evidence="9" key="1">
    <citation type="submission" date="2018-06" db="EMBL/GenBank/DDBJ databases">
        <title>Description of Blautia argi sp. nov., a new anaerobic isolated from dog feces.</title>
        <authorList>
            <person name="Chang Y.-H."/>
            <person name="Paek J."/>
            <person name="Shin Y."/>
        </authorList>
    </citation>
    <scope>NUCLEOTIDE SEQUENCE [LARGE SCALE GENOMIC DNA]</scope>
    <source>
        <strain evidence="9">KCTC 15426</strain>
    </source>
</reference>
<proteinExistence type="predicted"/>
<protein>
    <submittedName>
        <fullName evidence="8">ABC transporter permease</fullName>
    </submittedName>
</protein>
<feature type="transmembrane region" description="Helical" evidence="6">
    <location>
        <begin position="20"/>
        <end position="42"/>
    </location>
</feature>
<dbReference type="InterPro" id="IPR052536">
    <property type="entry name" value="ABC-4_Integral_Memb_Prot"/>
</dbReference>
<dbReference type="AlphaFoldDB" id="A0A2Z4UA14"/>